<keyword evidence="8 14" id="KW-0249">Electron transport</keyword>
<evidence type="ECO:0000256" key="2">
    <source>
        <dbReference type="ARBA" id="ARBA00011238"/>
    </source>
</evidence>
<dbReference type="InterPro" id="IPR045025">
    <property type="entry name" value="HACL1-like"/>
</dbReference>
<dbReference type="GO" id="GO:0043805">
    <property type="term" value="F:indolepyruvate ferredoxin oxidoreductase activity"/>
    <property type="evidence" value="ECO:0007669"/>
    <property type="project" value="UniProtKB-UniRule"/>
</dbReference>
<evidence type="ECO:0000256" key="1">
    <source>
        <dbReference type="ARBA" id="ARBA00002995"/>
    </source>
</evidence>
<keyword evidence="11 14" id="KW-0411">Iron-sulfur</keyword>
<comment type="caution">
    <text evidence="17">The sequence shown here is derived from an EMBL/GenBank/DDBJ whole genome shotgun (WGS) entry which is preliminary data.</text>
</comment>
<dbReference type="GeneID" id="57961680"/>
<dbReference type="Pfam" id="PF01855">
    <property type="entry name" value="POR_N"/>
    <property type="match status" value="1"/>
</dbReference>
<feature type="binding site" evidence="15">
    <location>
        <position position="560"/>
    </location>
    <ligand>
        <name>[4Fe-4S] cluster</name>
        <dbReference type="ChEBI" id="CHEBI:49883"/>
        <label>2</label>
    </ligand>
</feature>
<dbReference type="EMBL" id="AGYR01000008">
    <property type="protein sequence ID" value="ENZ18613.1"/>
    <property type="molecule type" value="Genomic_DNA"/>
</dbReference>
<dbReference type="Gene3D" id="3.30.70.20">
    <property type="match status" value="1"/>
</dbReference>
<evidence type="ECO:0000256" key="5">
    <source>
        <dbReference type="ARBA" id="ARBA00022448"/>
    </source>
</evidence>
<comment type="catalytic activity">
    <reaction evidence="13 14">
        <text>indole-3-pyruvate + 2 oxidized [2Fe-2S]-[ferredoxin] + CoA = (indol-3-yl)acetyl-CoA + 2 reduced [2Fe-2S]-[ferredoxin] + CO2 + H(+)</text>
        <dbReference type="Rhea" id="RHEA:12645"/>
        <dbReference type="Rhea" id="RHEA-COMP:10000"/>
        <dbReference type="Rhea" id="RHEA-COMP:10001"/>
        <dbReference type="ChEBI" id="CHEBI:15378"/>
        <dbReference type="ChEBI" id="CHEBI:16526"/>
        <dbReference type="ChEBI" id="CHEBI:17640"/>
        <dbReference type="ChEBI" id="CHEBI:33737"/>
        <dbReference type="ChEBI" id="CHEBI:33738"/>
        <dbReference type="ChEBI" id="CHEBI:57271"/>
        <dbReference type="ChEBI" id="CHEBI:57287"/>
        <dbReference type="EC" id="1.2.7.8"/>
    </reaction>
</comment>
<comment type="subunit">
    <text evidence="2">Heterodimer of the IorA and IorB subunits.</text>
</comment>
<accession>A0A0E2HEC2</accession>
<evidence type="ECO:0000256" key="8">
    <source>
        <dbReference type="ARBA" id="ARBA00022982"/>
    </source>
</evidence>
<feature type="binding site" evidence="15">
    <location>
        <position position="542"/>
    </location>
    <ligand>
        <name>[4Fe-4S] cluster</name>
        <dbReference type="ChEBI" id="CHEBI:49883"/>
        <label>2</label>
    </ligand>
</feature>
<organism evidence="17 18">
    <name type="scientific">[Clostridium] clostridioforme 90A8</name>
    <dbReference type="NCBI Taxonomy" id="999408"/>
    <lineage>
        <taxon>Bacteria</taxon>
        <taxon>Bacillati</taxon>
        <taxon>Bacillota</taxon>
        <taxon>Clostridia</taxon>
        <taxon>Lachnospirales</taxon>
        <taxon>Lachnospiraceae</taxon>
        <taxon>Enterocloster</taxon>
    </lineage>
</organism>
<evidence type="ECO:0000256" key="10">
    <source>
        <dbReference type="ARBA" id="ARBA00023004"/>
    </source>
</evidence>
<reference evidence="17 18" key="1">
    <citation type="submission" date="2013-01" db="EMBL/GenBank/DDBJ databases">
        <title>The Genome Sequence of Clostridium clostridioforme 90A8.</title>
        <authorList>
            <consortium name="The Broad Institute Genome Sequencing Platform"/>
            <person name="Earl A."/>
            <person name="Ward D."/>
            <person name="Feldgarden M."/>
            <person name="Gevers D."/>
            <person name="Courvalin P."/>
            <person name="Lambert T."/>
            <person name="Walker B."/>
            <person name="Young S.K."/>
            <person name="Zeng Q."/>
            <person name="Gargeya S."/>
            <person name="Fitzgerald M."/>
            <person name="Haas B."/>
            <person name="Abouelleil A."/>
            <person name="Alvarado L."/>
            <person name="Arachchi H.M."/>
            <person name="Berlin A.M."/>
            <person name="Chapman S.B."/>
            <person name="Dewar J."/>
            <person name="Goldberg J."/>
            <person name="Griggs A."/>
            <person name="Gujja S."/>
            <person name="Hansen M."/>
            <person name="Howarth C."/>
            <person name="Imamovic A."/>
            <person name="Larimer J."/>
            <person name="McCowan C."/>
            <person name="Murphy C."/>
            <person name="Neiman D."/>
            <person name="Pearson M."/>
            <person name="Priest M."/>
            <person name="Roberts A."/>
            <person name="Saif S."/>
            <person name="Shea T."/>
            <person name="Sisk P."/>
            <person name="Sykes S."/>
            <person name="Wortman J."/>
            <person name="Nusbaum C."/>
            <person name="Birren B."/>
        </authorList>
    </citation>
    <scope>NUCLEOTIDE SEQUENCE [LARGE SCALE GENOMIC DNA]</scope>
    <source>
        <strain evidence="17 18">90A8</strain>
    </source>
</reference>
<keyword evidence="10 14" id="KW-0408">Iron</keyword>
<dbReference type="InterPro" id="IPR009014">
    <property type="entry name" value="Transketo_C/PFOR_II"/>
</dbReference>
<evidence type="ECO:0000313" key="18">
    <source>
        <dbReference type="Proteomes" id="UP000013085"/>
    </source>
</evidence>
<keyword evidence="9 14" id="KW-0560">Oxidoreductase</keyword>
<gene>
    <name evidence="17" type="ORF">HMPREF1090_01197</name>
</gene>
<evidence type="ECO:0000256" key="12">
    <source>
        <dbReference type="ARBA" id="ARBA00030514"/>
    </source>
</evidence>
<dbReference type="RefSeq" id="WP_002595221.1">
    <property type="nucleotide sequence ID" value="NZ_KB851009.1"/>
</dbReference>
<dbReference type="InterPro" id="IPR002880">
    <property type="entry name" value="Pyrv_Fd/Flavodoxin_OxRdtase_N"/>
</dbReference>
<dbReference type="SUPFAM" id="SSF52922">
    <property type="entry name" value="TK C-terminal domain-like"/>
    <property type="match status" value="1"/>
</dbReference>
<dbReference type="FunFam" id="3.40.50.970:FF:000039">
    <property type="entry name" value="Indolepyruvate oxidoreductase subunit IorA"/>
    <property type="match status" value="1"/>
</dbReference>
<dbReference type="PIRSF" id="PIRSF006439">
    <property type="entry name" value="Indolepyruvate_ferr_oxidored"/>
    <property type="match status" value="1"/>
</dbReference>
<dbReference type="AlphaFoldDB" id="A0A0E2HEC2"/>
<dbReference type="PROSITE" id="PS51379">
    <property type="entry name" value="4FE4S_FER_2"/>
    <property type="match status" value="2"/>
</dbReference>
<dbReference type="Proteomes" id="UP000013085">
    <property type="component" value="Unassembled WGS sequence"/>
</dbReference>
<evidence type="ECO:0000256" key="9">
    <source>
        <dbReference type="ARBA" id="ARBA00023002"/>
    </source>
</evidence>
<dbReference type="PANTHER" id="PTHR43710">
    <property type="entry name" value="2-HYDROXYACYL-COA LYASE"/>
    <property type="match status" value="1"/>
</dbReference>
<name>A0A0E2HEC2_9FIRM</name>
<feature type="binding site" evidence="15">
    <location>
        <position position="531"/>
    </location>
    <ligand>
        <name>[4Fe-4S] cluster</name>
        <dbReference type="ChEBI" id="CHEBI:49883"/>
        <label>1</label>
    </ligand>
</feature>
<feature type="binding site" evidence="15">
    <location>
        <position position="566"/>
    </location>
    <ligand>
        <name>[4Fe-4S] cluster</name>
        <dbReference type="ChEBI" id="CHEBI:49883"/>
        <label>2</label>
    </ligand>
</feature>
<evidence type="ECO:0000256" key="3">
    <source>
        <dbReference type="ARBA" id="ARBA00012812"/>
    </source>
</evidence>
<dbReference type="InterPro" id="IPR017896">
    <property type="entry name" value="4Fe4S_Fe-S-bd"/>
</dbReference>
<dbReference type="PANTHER" id="PTHR43710:SF5">
    <property type="entry name" value="INDOLEPYRUVATE FERREDOXIN OXIDOREDUCTASE ALPHA SUBUNIT"/>
    <property type="match status" value="1"/>
</dbReference>
<evidence type="ECO:0000256" key="7">
    <source>
        <dbReference type="ARBA" id="ARBA00022723"/>
    </source>
</evidence>
<keyword evidence="5 14" id="KW-0813">Transport</keyword>
<dbReference type="EC" id="1.2.7.8" evidence="3 14"/>
<evidence type="ECO:0000256" key="6">
    <source>
        <dbReference type="ARBA" id="ARBA00022485"/>
    </source>
</evidence>
<feature type="domain" description="4Fe-4S ferredoxin-type" evidence="16">
    <location>
        <begin position="522"/>
        <end position="550"/>
    </location>
</feature>
<feature type="domain" description="4Fe-4S ferredoxin-type" evidence="16">
    <location>
        <begin position="551"/>
        <end position="580"/>
    </location>
</feature>
<sequence>MSEKRILLGNEAIARGAYEAGVKVSAAYPGTPSTEVSESLVQYDEIYAEWAPNEKVATEVAIGASIAGVRSMCVMKHVGINVAADPLYTAAYTGVRGGLVLVVADDPGMYSSQNEQDSRMVARAAMVPIVEPSDSAEAKEFMKYAYDLSEKYDTPVILRSTTRLSHSQGLVELEERVEPFDIPYERDMAKYVMMPGNAIKRHVVVEARMKQMAEDANSFPINRVEYNDLSVGFITNGIAYQYVKEAMPQASVLKLGLLNPLPRKLIEEFASKVDKLYIFEELEPVVEEQVKSWGIKKAVGKEIFTVQGEYSANLIRERVLGQASQVDKAAQVPARPPILCPGCPHRSVYAVLNKLKIHAAGDIGCYTLGAVAPLSVIDTTICMGASISTLHGMEKAKGREYIKNWVAVIGDSTFMHTGINSLMNMVYNQAAGTVVILDNSTTGMTGHQDHAATGKTLKGQVVPAINIYGLCKSLGIEHVCEVDAFNQAELERIIKEEVARDAVSVIITKAPCALLKGIKFPNKCRPLPDKCKKCGACLRPGCPALTKNEDGTISIDGTMCNGCGLCKQLCKFDAINLVKAGE</sequence>
<evidence type="ECO:0000313" key="17">
    <source>
        <dbReference type="EMBL" id="ENZ18613.1"/>
    </source>
</evidence>
<dbReference type="Gene3D" id="3.40.50.970">
    <property type="match status" value="2"/>
</dbReference>
<dbReference type="PATRIC" id="fig|999408.3.peg.1281"/>
<keyword evidence="17" id="KW-0670">Pyruvate</keyword>
<dbReference type="SUPFAM" id="SSF52518">
    <property type="entry name" value="Thiamin diphosphate-binding fold (THDP-binding)"/>
    <property type="match status" value="2"/>
</dbReference>
<evidence type="ECO:0000256" key="13">
    <source>
        <dbReference type="ARBA" id="ARBA00048332"/>
    </source>
</evidence>
<proteinExistence type="predicted"/>
<comment type="function">
    <text evidence="1 14">Catalyzes the ferredoxin-dependent oxidative decarboxylation of arylpyruvates.</text>
</comment>
<feature type="binding site" evidence="15">
    <location>
        <position position="563"/>
    </location>
    <ligand>
        <name>[4Fe-4S] cluster</name>
        <dbReference type="ChEBI" id="CHEBI:49883"/>
        <label>2</label>
    </ligand>
</feature>
<dbReference type="GO" id="GO:0030976">
    <property type="term" value="F:thiamine pyrophosphate binding"/>
    <property type="evidence" value="ECO:0007669"/>
    <property type="project" value="InterPro"/>
</dbReference>
<dbReference type="InterPro" id="IPR017721">
    <property type="entry name" value="IorA"/>
</dbReference>
<dbReference type="GO" id="GO:0046872">
    <property type="term" value="F:metal ion binding"/>
    <property type="evidence" value="ECO:0007669"/>
    <property type="project" value="UniProtKB-UniRule"/>
</dbReference>
<dbReference type="NCBIfam" id="TIGR03336">
    <property type="entry name" value="IOR_alpha"/>
    <property type="match status" value="1"/>
</dbReference>
<dbReference type="CDD" id="cd02008">
    <property type="entry name" value="TPP_IOR_alpha"/>
    <property type="match status" value="1"/>
</dbReference>
<keyword evidence="7 14" id="KW-0479">Metal-binding</keyword>
<feature type="binding site" evidence="15">
    <location>
        <position position="534"/>
    </location>
    <ligand>
        <name>[4Fe-4S] cluster</name>
        <dbReference type="ChEBI" id="CHEBI:49883"/>
        <label>1</label>
    </ligand>
</feature>
<dbReference type="HOGENOM" id="CLU_017727_0_0_9"/>
<dbReference type="GO" id="GO:0051539">
    <property type="term" value="F:4 iron, 4 sulfur cluster binding"/>
    <property type="evidence" value="ECO:0007669"/>
    <property type="project" value="UniProtKB-UniRule"/>
</dbReference>
<keyword evidence="6 14" id="KW-0004">4Fe-4S</keyword>
<protein>
    <recommendedName>
        <fullName evidence="4 14">Indolepyruvate oxidoreductase subunit IorA</fullName>
        <shortName evidence="14">IOR</shortName>
        <ecNumber evidence="3 14">1.2.7.8</ecNumber>
    </recommendedName>
    <alternativeName>
        <fullName evidence="12 14">Indolepyruvate ferredoxin oxidoreductase subunit alpha</fullName>
    </alternativeName>
</protein>
<evidence type="ECO:0000256" key="14">
    <source>
        <dbReference type="PIRNR" id="PIRNR006439"/>
    </source>
</evidence>
<dbReference type="CDD" id="cd07034">
    <property type="entry name" value="TPP_PYR_PFOR_IOR-alpha_like"/>
    <property type="match status" value="1"/>
</dbReference>
<evidence type="ECO:0000256" key="4">
    <source>
        <dbReference type="ARBA" id="ARBA00017710"/>
    </source>
</evidence>
<dbReference type="Pfam" id="PF02775">
    <property type="entry name" value="TPP_enzyme_C"/>
    <property type="match status" value="1"/>
</dbReference>
<evidence type="ECO:0000256" key="11">
    <source>
        <dbReference type="ARBA" id="ARBA00023014"/>
    </source>
</evidence>
<comment type="cofactor">
    <cofactor evidence="14 15">
        <name>[4Fe-4S] cluster</name>
        <dbReference type="ChEBI" id="CHEBI:49883"/>
    </cofactor>
    <text evidence="14 15">Binds 2 [4Fe-4S] clusters. In this family the first cluster has a non-standard and varying [4Fe-4S] binding motif CX(2)CX(2)CX(4-5)CP.</text>
</comment>
<dbReference type="InterPro" id="IPR011766">
    <property type="entry name" value="TPP_enzyme_TPP-bd"/>
</dbReference>
<dbReference type="InterPro" id="IPR029061">
    <property type="entry name" value="THDP-binding"/>
</dbReference>
<dbReference type="SUPFAM" id="SSF54862">
    <property type="entry name" value="4Fe-4S ferredoxins"/>
    <property type="match status" value="1"/>
</dbReference>
<feature type="binding site" evidence="15">
    <location>
        <position position="537"/>
    </location>
    <ligand>
        <name>[4Fe-4S] cluster</name>
        <dbReference type="ChEBI" id="CHEBI:49883"/>
        <label>1</label>
    </ligand>
</feature>
<evidence type="ECO:0000259" key="16">
    <source>
        <dbReference type="PROSITE" id="PS51379"/>
    </source>
</evidence>
<evidence type="ECO:0000256" key="15">
    <source>
        <dbReference type="PIRSR" id="PIRSR006439-50"/>
    </source>
</evidence>
<feature type="binding site" evidence="15">
    <location>
        <position position="570"/>
    </location>
    <ligand>
        <name>[4Fe-4S] cluster</name>
        <dbReference type="ChEBI" id="CHEBI:49883"/>
        <label>1</label>
    </ligand>
</feature>